<dbReference type="AlphaFoldDB" id="A0A0K2UYW5"/>
<accession>A0A0K2UYW5</accession>
<dbReference type="EMBL" id="HACA01025535">
    <property type="protein sequence ID" value="CDW42896.1"/>
    <property type="molecule type" value="Transcribed_RNA"/>
</dbReference>
<feature type="non-terminal residue" evidence="1">
    <location>
        <position position="1"/>
    </location>
</feature>
<organism evidence="1">
    <name type="scientific">Lepeophtheirus salmonis</name>
    <name type="common">Salmon louse</name>
    <name type="synonym">Caligus salmonis</name>
    <dbReference type="NCBI Taxonomy" id="72036"/>
    <lineage>
        <taxon>Eukaryota</taxon>
        <taxon>Metazoa</taxon>
        <taxon>Ecdysozoa</taxon>
        <taxon>Arthropoda</taxon>
        <taxon>Crustacea</taxon>
        <taxon>Multicrustacea</taxon>
        <taxon>Hexanauplia</taxon>
        <taxon>Copepoda</taxon>
        <taxon>Siphonostomatoida</taxon>
        <taxon>Caligidae</taxon>
        <taxon>Lepeophtheirus</taxon>
    </lineage>
</organism>
<proteinExistence type="predicted"/>
<protein>
    <submittedName>
        <fullName evidence="1">Uncharacterized protein</fullName>
    </submittedName>
</protein>
<evidence type="ECO:0000313" key="1">
    <source>
        <dbReference type="EMBL" id="CDW42896.1"/>
    </source>
</evidence>
<reference evidence="1" key="1">
    <citation type="submission" date="2014-05" db="EMBL/GenBank/DDBJ databases">
        <authorList>
            <person name="Chronopoulou M."/>
        </authorList>
    </citation>
    <scope>NUCLEOTIDE SEQUENCE</scope>
    <source>
        <tissue evidence="1">Whole organism</tissue>
    </source>
</reference>
<dbReference type="EMBL" id="HACA01025536">
    <property type="protein sequence ID" value="CDW42897.1"/>
    <property type="molecule type" value="Transcribed_RNA"/>
</dbReference>
<sequence length="87" mass="9962">RGSKPIGTNILSIKDPFQYYIIHPRGPWVTEVNHLSQGGSKHIAVAIEYQAPLLISYDTARVQVNHCSKRWIITHRFPEHQASFNIL</sequence>
<name>A0A0K2UYW5_LEPSM</name>